<dbReference type="Gene3D" id="2.160.20.60">
    <property type="entry name" value="Glutamate synthase, alpha subunit, C-terminal domain"/>
    <property type="match status" value="1"/>
</dbReference>
<comment type="cofactor">
    <cofactor evidence="2">
        <name>[3Fe-4S] cluster</name>
        <dbReference type="ChEBI" id="CHEBI:21137"/>
    </cofactor>
</comment>
<protein>
    <submittedName>
        <fullName evidence="21">Fragment of Glutamate synthase, alpha subunit (Part 2)</fullName>
        <ecNumber evidence="21">1.4.1.13</ecNumber>
    </submittedName>
</protein>
<dbReference type="Pfam" id="PF01645">
    <property type="entry name" value="Glu_synthase"/>
    <property type="match status" value="1"/>
</dbReference>
<keyword evidence="12" id="KW-0408">Iron</keyword>
<evidence type="ECO:0000256" key="5">
    <source>
        <dbReference type="ARBA" id="ARBA00022605"/>
    </source>
</evidence>
<evidence type="ECO:0000256" key="14">
    <source>
        <dbReference type="ARBA" id="ARBA00023164"/>
    </source>
</evidence>
<dbReference type="SUPFAM" id="SSF56235">
    <property type="entry name" value="N-terminal nucleophile aminohydrolases (Ntn hydrolases)"/>
    <property type="match status" value="1"/>
</dbReference>
<evidence type="ECO:0000256" key="15">
    <source>
        <dbReference type="ARBA" id="ARBA00023291"/>
    </source>
</evidence>
<evidence type="ECO:0000256" key="7">
    <source>
        <dbReference type="ARBA" id="ARBA00022643"/>
    </source>
</evidence>
<dbReference type="PANTHER" id="PTHR43100">
    <property type="entry name" value="GLUTAMATE SYNTHASE [NADPH] SMALL CHAIN"/>
    <property type="match status" value="1"/>
</dbReference>
<evidence type="ECO:0000256" key="1">
    <source>
        <dbReference type="ARBA" id="ARBA00001917"/>
    </source>
</evidence>
<evidence type="ECO:0000256" key="12">
    <source>
        <dbReference type="ARBA" id="ARBA00023004"/>
    </source>
</evidence>
<keyword evidence="22" id="KW-1185">Reference proteome</keyword>
<dbReference type="InterPro" id="IPR017932">
    <property type="entry name" value="GATase_2_dom"/>
</dbReference>
<dbReference type="PANTHER" id="PTHR43100:SF1">
    <property type="entry name" value="GLUTAMATE SYNTHASE [NADPH] SMALL CHAIN"/>
    <property type="match status" value="1"/>
</dbReference>
<keyword evidence="6" id="KW-0285">Flavoprotein</keyword>
<feature type="domain" description="Glutamate synthase" evidence="19">
    <location>
        <begin position="452"/>
        <end position="820"/>
    </location>
</feature>
<proteinExistence type="inferred from homology"/>
<dbReference type="EMBL" id="CAQJ01000067">
    <property type="protein sequence ID" value="CCQ91216.1"/>
    <property type="molecule type" value="Genomic_DNA"/>
</dbReference>
<evidence type="ECO:0000256" key="16">
    <source>
        <dbReference type="ARBA" id="ARBA00029440"/>
    </source>
</evidence>
<dbReference type="FunFam" id="2.160.20.60:FF:000001">
    <property type="entry name" value="Glutamate synthase, large subunit"/>
    <property type="match status" value="1"/>
</dbReference>
<dbReference type="InterPro" id="IPR006982">
    <property type="entry name" value="Glu_synth_centr_N"/>
</dbReference>
<dbReference type="GO" id="GO:0051538">
    <property type="term" value="F:3 iron, 4 sulfur cluster binding"/>
    <property type="evidence" value="ECO:0007669"/>
    <property type="project" value="UniProtKB-KW"/>
</dbReference>
<dbReference type="CDD" id="cd00982">
    <property type="entry name" value="gltB_C"/>
    <property type="match status" value="1"/>
</dbReference>
<dbReference type="InterPro" id="IPR013785">
    <property type="entry name" value="Aldolase_TIM"/>
</dbReference>
<dbReference type="Pfam" id="PF01493">
    <property type="entry name" value="GXGXG"/>
    <property type="match status" value="1"/>
</dbReference>
<keyword evidence="5" id="KW-0028">Amino-acid biosynthesis</keyword>
<dbReference type="NCBIfam" id="NF008730">
    <property type="entry name" value="PRK11750.1"/>
    <property type="match status" value="1"/>
</dbReference>
<dbReference type="GO" id="GO:0006537">
    <property type="term" value="P:glutamate biosynthetic process"/>
    <property type="evidence" value="ECO:0007669"/>
    <property type="project" value="UniProtKB-KW"/>
</dbReference>
<dbReference type="InterPro" id="IPR036485">
    <property type="entry name" value="Glu_synth_asu_C_sf"/>
</dbReference>
<keyword evidence="14" id="KW-0314">Glutamate biosynthesis</keyword>
<evidence type="ECO:0000259" key="20">
    <source>
        <dbReference type="Pfam" id="PF04898"/>
    </source>
</evidence>
<comment type="pathway">
    <text evidence="16">Amino-acid biosynthesis.</text>
</comment>
<dbReference type="InParanoid" id="M1YL79"/>
<evidence type="ECO:0000259" key="17">
    <source>
        <dbReference type="Pfam" id="PF00310"/>
    </source>
</evidence>
<dbReference type="InterPro" id="IPR029055">
    <property type="entry name" value="Ntn_hydrolases_N"/>
</dbReference>
<evidence type="ECO:0000313" key="22">
    <source>
        <dbReference type="Proteomes" id="UP000011704"/>
    </source>
</evidence>
<dbReference type="InterPro" id="IPR002489">
    <property type="entry name" value="Glu_synth_asu_C"/>
</dbReference>
<dbReference type="Pfam" id="PF00310">
    <property type="entry name" value="GATase_2"/>
    <property type="match status" value="1"/>
</dbReference>
<evidence type="ECO:0000259" key="19">
    <source>
        <dbReference type="Pfam" id="PF01645"/>
    </source>
</evidence>
<dbReference type="EC" id="1.4.1.13" evidence="21"/>
<feature type="non-terminal residue" evidence="21">
    <location>
        <position position="1"/>
    </location>
</feature>
<dbReference type="RefSeq" id="WP_005009624.1">
    <property type="nucleotide sequence ID" value="NZ_HG422173.1"/>
</dbReference>
<evidence type="ECO:0000256" key="13">
    <source>
        <dbReference type="ARBA" id="ARBA00023014"/>
    </source>
</evidence>
<dbReference type="CDD" id="cd02808">
    <property type="entry name" value="GltS_FMN"/>
    <property type="match status" value="1"/>
</dbReference>
<evidence type="ECO:0000256" key="8">
    <source>
        <dbReference type="ARBA" id="ARBA00022723"/>
    </source>
</evidence>
<keyword evidence="13" id="KW-0411">Iron-sulfur</keyword>
<dbReference type="GO" id="GO:0046872">
    <property type="term" value="F:metal ion binding"/>
    <property type="evidence" value="ECO:0007669"/>
    <property type="project" value="UniProtKB-KW"/>
</dbReference>
<organism evidence="21 22">
    <name type="scientific">Nitrospina gracilis (strain 3/211)</name>
    <dbReference type="NCBI Taxonomy" id="1266370"/>
    <lineage>
        <taxon>Bacteria</taxon>
        <taxon>Pseudomonadati</taxon>
        <taxon>Nitrospinota/Tectimicrobiota group</taxon>
        <taxon>Nitrospinota</taxon>
        <taxon>Nitrospinia</taxon>
        <taxon>Nitrospinales</taxon>
        <taxon>Nitrospinaceae</taxon>
        <taxon>Nitrospina</taxon>
    </lineage>
</organism>
<evidence type="ECO:0000256" key="4">
    <source>
        <dbReference type="ARBA" id="ARBA00009716"/>
    </source>
</evidence>
<keyword evidence="8" id="KW-0479">Metal-binding</keyword>
<dbReference type="HOGENOM" id="CLU_000422_12_0_0"/>
<keyword evidence="9" id="KW-0274">FAD</keyword>
<dbReference type="SUPFAM" id="SSF69336">
    <property type="entry name" value="Alpha subunit of glutamate synthase, C-terminal domain"/>
    <property type="match status" value="1"/>
</dbReference>
<evidence type="ECO:0000256" key="11">
    <source>
        <dbReference type="ARBA" id="ARBA00023002"/>
    </source>
</evidence>
<keyword evidence="10" id="KW-0315">Glutamine amidotransferase</keyword>
<dbReference type="Gene3D" id="3.60.20.10">
    <property type="entry name" value="Glutamine Phosphoribosylpyrophosphate, subunit 1, domain 1"/>
    <property type="match status" value="1"/>
</dbReference>
<accession>M1YL79</accession>
<gene>
    <name evidence="21" type="primary">gltB</name>
    <name evidence="21" type="ORF">NITGR_600001</name>
</gene>
<evidence type="ECO:0000256" key="9">
    <source>
        <dbReference type="ARBA" id="ARBA00022827"/>
    </source>
</evidence>
<keyword evidence="11 21" id="KW-0560">Oxidoreductase</keyword>
<feature type="domain" description="Glutamine amidotransferase type-2" evidence="17">
    <location>
        <begin position="1"/>
        <end position="80"/>
    </location>
</feature>
<evidence type="ECO:0000256" key="3">
    <source>
        <dbReference type="ARBA" id="ARBA00001974"/>
    </source>
</evidence>
<dbReference type="FunFam" id="3.20.20.70:FF:000053">
    <property type="entry name" value="Glutamate synthase large subunit"/>
    <property type="match status" value="1"/>
</dbReference>
<dbReference type="InterPro" id="IPR002932">
    <property type="entry name" value="Glu_synthdom"/>
</dbReference>
<dbReference type="Pfam" id="PF04898">
    <property type="entry name" value="Glu_syn_central"/>
    <property type="match status" value="1"/>
</dbReference>
<feature type="domain" description="Glutamate synthase central-N" evidence="20">
    <location>
        <begin position="108"/>
        <end position="392"/>
    </location>
</feature>
<keyword evidence="7" id="KW-0288">FMN</keyword>
<dbReference type="InterPro" id="IPR051394">
    <property type="entry name" value="Glutamate_Synthase"/>
</dbReference>
<evidence type="ECO:0000313" key="21">
    <source>
        <dbReference type="EMBL" id="CCQ91216.1"/>
    </source>
</evidence>
<reference evidence="21 22" key="1">
    <citation type="journal article" date="2013" name="Front. Microbiol.">
        <title>The genome of Nitrospina gracilis illuminates the metabolism and evolution of the major marine nitrite oxidizer.</title>
        <authorList>
            <person name="Luecker S."/>
            <person name="Nowka B."/>
            <person name="Rattei T."/>
            <person name="Spieck E."/>
            <person name="and Daims H."/>
        </authorList>
    </citation>
    <scope>NUCLEOTIDE SEQUENCE [LARGE SCALE GENOMIC DNA]</scope>
    <source>
        <strain evidence="21 22">3/211</strain>
    </source>
</reference>
<keyword evidence="15" id="KW-0003">3Fe-4S</keyword>
<dbReference type="FunCoup" id="M1YL79">
    <property type="interactions" value="423"/>
</dbReference>
<feature type="domain" description="Glutamate synthase alpha subunit C-terminal" evidence="18">
    <location>
        <begin position="904"/>
        <end position="1090"/>
    </location>
</feature>
<evidence type="ECO:0000256" key="10">
    <source>
        <dbReference type="ARBA" id="ARBA00022962"/>
    </source>
</evidence>
<dbReference type="FunFam" id="3.20.20.70:FF:000031">
    <property type="entry name" value="Glutamate synthase 1 [NADH]"/>
    <property type="match status" value="1"/>
</dbReference>
<dbReference type="SUPFAM" id="SSF51395">
    <property type="entry name" value="FMN-linked oxidoreductases"/>
    <property type="match status" value="1"/>
</dbReference>
<evidence type="ECO:0000259" key="18">
    <source>
        <dbReference type="Pfam" id="PF01493"/>
    </source>
</evidence>
<sequence length="1150" mass="126272">VVGAVLDRNGLRPSRYVVTTDDRVIMASEVGALPLDESTIKSKGRLQPGRMFFVDLKAGRICSDEEIKRPLAQAHPYQKWVQENQVNIENLPVPNGYVEPEIEDPLVQQIAFGYTAEDMKVVLAPMVATGLEAVGSMGNDTPLAVRSERPQLLFNYFKQLFAQVTNPAIDSIREELVMSMEVTLGREYNLLKPGPENCRKLRLKHPILKPEEFHKIQNLDQQDLKTATLSLLFPVSEGEDGLEKAVENLCAKASEAMENGATILILSDRGVDEDHAAIPSLLATGAVHHHLLREKTRTRVGLVVETAEAREMHHFALLIGFGAGGIYPYLAYETAKQVVREQVYVKDVEPDKAIDNFILSCKKGLYKITAKMGISTIQSYRGAQIFEAVGLHEDIVHRYFTGTPSRVAGIKLKDIAREVLARHRNAYERSKVIRPALDPGGYYHWRRGEEKHMISPAMVALIQEATRSNNYEKFKKFSKVSDEQNTRNCTIRGMFKFKPTQSIPIDEVEPVEAITRRFCTGAMSIGSISREAHETLAIAMNRLGGKSNTGEGGEDLVRYTPDANGDSRRSKIKQVASGRFGVNSNYLANADELQIKIAQGAKPGEGGQLPGHKVSEYIAKIRHSTPGVELISPPPHHDIYSIEDLQQLIFDLHNSNPNAGVSVKLVAEAGVGTVAAGVSKARAEGVLIAGHDGGTGASPQTSIKHAGLPWELGLAETQQVLVLNDLRGRIRVQVDGQLKTGRDVIIGALLGADEFGFSTVPLVTLGCIMMRKCHLNTCSVGVATQDPELRKKFSGDADYVVNFFRFVAEEVRELMAQLGFRKLDDLIGRTDLLEVDTSIDHWKSRELDFSRILYRAEGGEGVATRNVTTQDLSSDIGDNCLDRKLIAECAEAIEHKKPIRLKHTIGNVDRATGAMLSYEISKRYSEAGLPDGTIHIDFKGSAGQSFGAFLANGVTFNLKGDTNDYVGKGLSGGRIIVAPAEESPIVAEKNILIGNVVLYGAISGKAYFRGIAGERFAVRNSGADAVVEGVGDHGCEYMTGGNVVVLGKAGRNFAAGMSGGIAYVLDEDGSFPIHCNQGLVDLVAFEEEEDLELVQTLVREHLDYTGSAVARRVLENWEKMIPKFIKVYPRDYRRVVEERKRKQALLEEVA</sequence>
<dbReference type="AlphaFoldDB" id="M1YL79"/>
<comment type="cofactor">
    <cofactor evidence="1">
        <name>FMN</name>
        <dbReference type="ChEBI" id="CHEBI:58210"/>
    </cofactor>
</comment>
<dbReference type="GO" id="GO:0004355">
    <property type="term" value="F:glutamate synthase (NADPH) activity"/>
    <property type="evidence" value="ECO:0007669"/>
    <property type="project" value="UniProtKB-EC"/>
</dbReference>
<comment type="cofactor">
    <cofactor evidence="3">
        <name>FAD</name>
        <dbReference type="ChEBI" id="CHEBI:57692"/>
    </cofactor>
</comment>
<name>M1YL79_NITG3</name>
<dbReference type="STRING" id="1266370.NITGR_600001"/>
<evidence type="ECO:0000256" key="2">
    <source>
        <dbReference type="ARBA" id="ARBA00001927"/>
    </source>
</evidence>
<evidence type="ECO:0000256" key="6">
    <source>
        <dbReference type="ARBA" id="ARBA00022630"/>
    </source>
</evidence>
<dbReference type="Gene3D" id="3.20.20.70">
    <property type="entry name" value="Aldolase class I"/>
    <property type="match status" value="2"/>
</dbReference>
<comment type="similarity">
    <text evidence="4">Belongs to the glutamate synthase family.</text>
</comment>
<dbReference type="Proteomes" id="UP000011704">
    <property type="component" value="Unassembled WGS sequence"/>
</dbReference>
<comment type="caution">
    <text evidence="21">The sequence shown here is derived from an EMBL/GenBank/DDBJ whole genome shotgun (WGS) entry which is preliminary data.</text>
</comment>